<organism evidence="3 4">
    <name type="scientific">Nonomuraea dietziae</name>
    <dbReference type="NCBI Taxonomy" id="65515"/>
    <lineage>
        <taxon>Bacteria</taxon>
        <taxon>Bacillati</taxon>
        <taxon>Actinomycetota</taxon>
        <taxon>Actinomycetes</taxon>
        <taxon>Streptosporangiales</taxon>
        <taxon>Streptosporangiaceae</taxon>
        <taxon>Nonomuraea</taxon>
    </lineage>
</organism>
<proteinExistence type="predicted"/>
<dbReference type="GO" id="GO:0015074">
    <property type="term" value="P:DNA integration"/>
    <property type="evidence" value="ECO:0007669"/>
    <property type="project" value="InterPro"/>
</dbReference>
<evidence type="ECO:0000256" key="1">
    <source>
        <dbReference type="ARBA" id="ARBA00023172"/>
    </source>
</evidence>
<dbReference type="InterPro" id="IPR013762">
    <property type="entry name" value="Integrase-like_cat_sf"/>
</dbReference>
<name>A0A7W5VDS5_9ACTN</name>
<feature type="domain" description="Tyr recombinase" evidence="2">
    <location>
        <begin position="1"/>
        <end position="215"/>
    </location>
</feature>
<keyword evidence="4" id="KW-1185">Reference proteome</keyword>
<dbReference type="GO" id="GO:0003677">
    <property type="term" value="F:DNA binding"/>
    <property type="evidence" value="ECO:0007669"/>
    <property type="project" value="InterPro"/>
</dbReference>
<dbReference type="PROSITE" id="PS51898">
    <property type="entry name" value="TYR_RECOMBINASE"/>
    <property type="match status" value="1"/>
</dbReference>
<dbReference type="Gene3D" id="1.10.443.10">
    <property type="entry name" value="Intergrase catalytic core"/>
    <property type="match status" value="1"/>
</dbReference>
<comment type="caution">
    <text evidence="3">The sequence shown here is derived from an EMBL/GenBank/DDBJ whole genome shotgun (WGS) entry which is preliminary data.</text>
</comment>
<gene>
    <name evidence="3" type="ORF">FHR33_005910</name>
</gene>
<sequence>MIRIFWQIKRLRYRHGCTDPHACGERLHRYPCPKDCAKAKRTSGRRHICLTTCRTNCAKHNGECPKFCAPDCAKHAVACPDRVGGWMFVKPKGKGKRSTALPLPLVELLKLHRAAQEAEKIVAGERWQDWDLVWCMPDGSPIDAGDDWDEWKAILKEAEIDKDARVHDARHTAATLLLELGVDLRVVQAILGHSQLTTTKRYTHITESLATEAAARMGRALWET</sequence>
<protein>
    <recommendedName>
        <fullName evidence="2">Tyr recombinase domain-containing protein</fullName>
    </recommendedName>
</protein>
<dbReference type="GeneID" id="95396453"/>
<dbReference type="PANTHER" id="PTHR30349">
    <property type="entry name" value="PHAGE INTEGRASE-RELATED"/>
    <property type="match status" value="1"/>
</dbReference>
<dbReference type="GO" id="GO:0006310">
    <property type="term" value="P:DNA recombination"/>
    <property type="evidence" value="ECO:0007669"/>
    <property type="project" value="UniProtKB-KW"/>
</dbReference>
<evidence type="ECO:0000313" key="4">
    <source>
        <dbReference type="Proteomes" id="UP000579945"/>
    </source>
</evidence>
<dbReference type="InterPro" id="IPR002104">
    <property type="entry name" value="Integrase_catalytic"/>
</dbReference>
<dbReference type="InterPro" id="IPR050090">
    <property type="entry name" value="Tyrosine_recombinase_XerCD"/>
</dbReference>
<dbReference type="InterPro" id="IPR011010">
    <property type="entry name" value="DNA_brk_join_enz"/>
</dbReference>
<dbReference type="Proteomes" id="UP000579945">
    <property type="component" value="Unassembled WGS sequence"/>
</dbReference>
<dbReference type="AlphaFoldDB" id="A0A7W5VDS5"/>
<dbReference type="EMBL" id="JACIBV010000001">
    <property type="protein sequence ID" value="MBB3730050.1"/>
    <property type="molecule type" value="Genomic_DNA"/>
</dbReference>
<dbReference type="Pfam" id="PF00589">
    <property type="entry name" value="Phage_integrase"/>
    <property type="match status" value="1"/>
</dbReference>
<keyword evidence="1" id="KW-0233">DNA recombination</keyword>
<dbReference type="RefSeq" id="WP_312895765.1">
    <property type="nucleotide sequence ID" value="NZ_BAAAXX010000019.1"/>
</dbReference>
<evidence type="ECO:0000259" key="2">
    <source>
        <dbReference type="PROSITE" id="PS51898"/>
    </source>
</evidence>
<dbReference type="PANTHER" id="PTHR30349:SF64">
    <property type="entry name" value="PROPHAGE INTEGRASE INTD-RELATED"/>
    <property type="match status" value="1"/>
</dbReference>
<evidence type="ECO:0000313" key="3">
    <source>
        <dbReference type="EMBL" id="MBB3730050.1"/>
    </source>
</evidence>
<reference evidence="3 4" key="1">
    <citation type="submission" date="2020-08" db="EMBL/GenBank/DDBJ databases">
        <title>Sequencing the genomes of 1000 actinobacteria strains.</title>
        <authorList>
            <person name="Klenk H.-P."/>
        </authorList>
    </citation>
    <scope>NUCLEOTIDE SEQUENCE [LARGE SCALE GENOMIC DNA]</scope>
    <source>
        <strain evidence="3 4">DSM 44320</strain>
    </source>
</reference>
<dbReference type="SUPFAM" id="SSF56349">
    <property type="entry name" value="DNA breaking-rejoining enzymes"/>
    <property type="match status" value="1"/>
</dbReference>
<accession>A0A7W5VDS5</accession>